<keyword evidence="1" id="KW-0812">Transmembrane</keyword>
<dbReference type="Proteomes" id="UP001183607">
    <property type="component" value="Unassembled WGS sequence"/>
</dbReference>
<feature type="signal peptide" evidence="2">
    <location>
        <begin position="1"/>
        <end position="26"/>
    </location>
</feature>
<evidence type="ECO:0000256" key="2">
    <source>
        <dbReference type="SAM" id="SignalP"/>
    </source>
</evidence>
<evidence type="ECO:0000313" key="3">
    <source>
        <dbReference type="EMBL" id="MDT0416225.1"/>
    </source>
</evidence>
<dbReference type="AlphaFoldDB" id="A0ABD5E4I0"/>
<protein>
    <recommendedName>
        <fullName evidence="5">Integral membrane protein</fullName>
    </recommendedName>
</protein>
<dbReference type="RefSeq" id="WP_311677009.1">
    <property type="nucleotide sequence ID" value="NZ_JAVRER010000014.1"/>
</dbReference>
<evidence type="ECO:0000256" key="1">
    <source>
        <dbReference type="SAM" id="Phobius"/>
    </source>
</evidence>
<reference evidence="4" key="1">
    <citation type="submission" date="2023-07" db="EMBL/GenBank/DDBJ databases">
        <title>30 novel species of actinomycetes from the DSMZ collection.</title>
        <authorList>
            <person name="Nouioui I."/>
        </authorList>
    </citation>
    <scope>NUCLEOTIDE SEQUENCE [LARGE SCALE GENOMIC DNA]</scope>
    <source>
        <strain evidence="4">DSM 41982</strain>
    </source>
</reference>
<keyword evidence="2" id="KW-0732">Signal</keyword>
<sequence>MRTIPAALAAGCAVVLALGGGPPASAGQVGPSPQEIVVTPTSVPLGGRVTVVVRACAGGTVHSPGFPSARLRPVDGGDSATAAFTLGAASAPGRYDVTARCPGGELTRPAAFTAFRGAVHGGVGGASARRASPADMAVGGGLVVAAVLGGGVLWLRRRAEDRAARAAATRPRRGVAPQAR</sequence>
<organism evidence="3 4">
    <name type="scientific">Streptomyces evansiae</name>
    <dbReference type="NCBI Taxonomy" id="3075535"/>
    <lineage>
        <taxon>Bacteria</taxon>
        <taxon>Bacillati</taxon>
        <taxon>Actinomycetota</taxon>
        <taxon>Actinomycetes</taxon>
        <taxon>Kitasatosporales</taxon>
        <taxon>Streptomycetaceae</taxon>
        <taxon>Streptomyces</taxon>
    </lineage>
</organism>
<evidence type="ECO:0008006" key="5">
    <source>
        <dbReference type="Google" id="ProtNLM"/>
    </source>
</evidence>
<evidence type="ECO:0000313" key="4">
    <source>
        <dbReference type="Proteomes" id="UP001183607"/>
    </source>
</evidence>
<feature type="transmembrane region" description="Helical" evidence="1">
    <location>
        <begin position="136"/>
        <end position="155"/>
    </location>
</feature>
<comment type="caution">
    <text evidence="3">The sequence shown here is derived from an EMBL/GenBank/DDBJ whole genome shotgun (WGS) entry which is preliminary data.</text>
</comment>
<gene>
    <name evidence="3" type="ORF">RM574_12055</name>
</gene>
<proteinExistence type="predicted"/>
<name>A0ABD5E4I0_9ACTN</name>
<keyword evidence="1" id="KW-1133">Transmembrane helix</keyword>
<accession>A0ABD5E4I0</accession>
<feature type="chain" id="PRO_5044872259" description="Integral membrane protein" evidence="2">
    <location>
        <begin position="27"/>
        <end position="180"/>
    </location>
</feature>
<keyword evidence="1" id="KW-0472">Membrane</keyword>
<dbReference type="EMBL" id="JAVRER010000014">
    <property type="protein sequence ID" value="MDT0416225.1"/>
    <property type="molecule type" value="Genomic_DNA"/>
</dbReference>